<accession>A0A2L1GNL5</accession>
<reference evidence="1" key="2">
    <citation type="journal article" date="2018" name="MBio">
        <title>Insights into the evolution of host association through the isolation and characterization of a novel human periodontal pathobiont, Desulfobulbus oralis.</title>
        <authorList>
            <person name="Cross K.L."/>
            <person name="Chirania P."/>
            <person name="Xiong W."/>
            <person name="Beall C.J."/>
            <person name="Elkins J.G."/>
            <person name="Giannone R.J."/>
            <person name="Griffen A.L."/>
            <person name="Guss A.M."/>
            <person name="Hettich R.L."/>
            <person name="Joshi S.S."/>
            <person name="Mokrzan E.M."/>
            <person name="Martin R.K."/>
            <person name="Zhulin I.B."/>
            <person name="Leys E.J."/>
            <person name="Podar M."/>
        </authorList>
    </citation>
    <scope>NUCLEOTIDE SEQUENCE [LARGE SCALE GENOMIC DNA]</scope>
    <source>
        <strain evidence="1">ORNL</strain>
    </source>
</reference>
<evidence type="ECO:0000313" key="1">
    <source>
        <dbReference type="EMBL" id="AVD71280.1"/>
    </source>
</evidence>
<evidence type="ECO:0000313" key="2">
    <source>
        <dbReference type="Proteomes" id="UP000239867"/>
    </source>
</evidence>
<proteinExistence type="predicted"/>
<organism evidence="1 2">
    <name type="scientific">Desulfobulbus oralis</name>
    <dbReference type="NCBI Taxonomy" id="1986146"/>
    <lineage>
        <taxon>Bacteria</taxon>
        <taxon>Pseudomonadati</taxon>
        <taxon>Thermodesulfobacteriota</taxon>
        <taxon>Desulfobulbia</taxon>
        <taxon>Desulfobulbales</taxon>
        <taxon>Desulfobulbaceae</taxon>
        <taxon>Desulfobulbus</taxon>
    </lineage>
</organism>
<dbReference type="EMBL" id="CP021255">
    <property type="protein sequence ID" value="AVD71280.1"/>
    <property type="molecule type" value="Genomic_DNA"/>
</dbReference>
<sequence>MNGLAAERGKSCPARIHENLAAFDFALDNDDKVAIATLDGTYDTAPRYQGIAQVKWLAGLKFNQ</sequence>
<protein>
    <recommendedName>
        <fullName evidence="3">NADP-dependent oxidoreductase domain-containing protein</fullName>
    </recommendedName>
</protein>
<dbReference type="AlphaFoldDB" id="A0A2L1GNL5"/>
<dbReference type="Proteomes" id="UP000239867">
    <property type="component" value="Chromosome"/>
</dbReference>
<reference evidence="1" key="1">
    <citation type="submission" date="2017-05" db="EMBL/GenBank/DDBJ databases">
        <authorList>
            <person name="Song R."/>
            <person name="Chenine A.L."/>
            <person name="Ruprecht R.M."/>
        </authorList>
    </citation>
    <scope>NUCLEOTIDE SEQUENCE</scope>
    <source>
        <strain evidence="1">ORNL</strain>
    </source>
</reference>
<name>A0A2L1GNL5_9BACT</name>
<gene>
    <name evidence="1" type="ORF">CAY53_07175</name>
</gene>
<evidence type="ECO:0008006" key="3">
    <source>
        <dbReference type="Google" id="ProtNLM"/>
    </source>
</evidence>
<keyword evidence="2" id="KW-1185">Reference proteome</keyword>
<dbReference type="KEGG" id="deo:CAY53_07175"/>